<proteinExistence type="predicted"/>
<organism evidence="1 2">
    <name type="scientific">Amblyomma americanum</name>
    <name type="common">Lone star tick</name>
    <dbReference type="NCBI Taxonomy" id="6943"/>
    <lineage>
        <taxon>Eukaryota</taxon>
        <taxon>Metazoa</taxon>
        <taxon>Ecdysozoa</taxon>
        <taxon>Arthropoda</taxon>
        <taxon>Chelicerata</taxon>
        <taxon>Arachnida</taxon>
        <taxon>Acari</taxon>
        <taxon>Parasitiformes</taxon>
        <taxon>Ixodida</taxon>
        <taxon>Ixodoidea</taxon>
        <taxon>Ixodidae</taxon>
        <taxon>Amblyomminae</taxon>
        <taxon>Amblyomma</taxon>
    </lineage>
</organism>
<reference evidence="1 2" key="1">
    <citation type="journal article" date="2023" name="Arcadia Sci">
        <title>De novo assembly of a long-read Amblyomma americanum tick genome.</title>
        <authorList>
            <person name="Chou S."/>
            <person name="Poskanzer K.E."/>
            <person name="Rollins M."/>
            <person name="Thuy-Boun P.S."/>
        </authorList>
    </citation>
    <scope>NUCLEOTIDE SEQUENCE [LARGE SCALE GENOMIC DNA]</scope>
    <source>
        <strain evidence="1">F_SG_1</strain>
        <tissue evidence="1">Salivary glands</tissue>
    </source>
</reference>
<dbReference type="Proteomes" id="UP001321473">
    <property type="component" value="Unassembled WGS sequence"/>
</dbReference>
<accession>A0AAQ4FL32</accession>
<name>A0AAQ4FL32_AMBAM</name>
<evidence type="ECO:0000313" key="1">
    <source>
        <dbReference type="EMBL" id="KAK8787455.1"/>
    </source>
</evidence>
<evidence type="ECO:0000313" key="2">
    <source>
        <dbReference type="Proteomes" id="UP001321473"/>
    </source>
</evidence>
<dbReference type="AlphaFoldDB" id="A0AAQ4FL32"/>
<keyword evidence="2" id="KW-1185">Reference proteome</keyword>
<sequence>MLSAEDQCVRILASRRGLADYDKCAQREVKMIDKDSLSLESEKLVNLYSTNVVQSLRWTCFGEYEDNNCDNASLLMKLDNCDSIIKIGVLPSIRMSNSTGLVKACSYVKKFEWCIRQARIDTGCDSDPSVLSSLEVQRHLDKASEYAWICDRSGGPVCEEAYVRESLKDCYQLANPSSFELESSFRRKGLQVLHARHTFDEMRERPKDVSPLGRVLLQGPHRKRTELDLLRNVKRFQKCVHKVAQKECFEPDGIELVGTQKYLREYYYQYNWICRVVEVTPSDPCVKKDLVPKLAECYSFIKYKVVPKAKILSEASELEESCTSLLGFQRCVLSRVLTACQYNSAVLESPEIRRYTHELYEQYKWVCDIPDTSDIEGGFTRTTHFQIYICSGVRDYQLCINTVLQTCKHNATSLEDMTVKYYITEVFSKYNWTCETGTFCRETELIKNLSHCNGFLTYKVLPNVVDKHHYGKLHIACRGIRNYQKCLDYTIDMKCRHSKILSKSNIWEQISKGYQEFKWACDAALPDAECDEQKLEESLSECAGIIEYDVKPYSDNPKDKERIKTACMNLREAQNCAKLAMFQVCDNLAMPDTANIKKLLYRIIQKYNWTCALALDYKEPFCSEDRLIEDLKSCYRIIQEKVTPYLHDQKNQPKTVRNEALGLLACRSFLDYRQCVENNYANHCRSKILPGTAKYLEYTADLYQRYAWTCTVVQQPKGDCQKIEVVKKLHQCLGFITEKVVHVSQYQKEPLKFNDAC</sequence>
<comment type="caution">
    <text evidence="1">The sequence shown here is derived from an EMBL/GenBank/DDBJ whole genome shotgun (WGS) entry which is preliminary data.</text>
</comment>
<gene>
    <name evidence="1" type="ORF">V5799_022768</name>
</gene>
<protein>
    <submittedName>
        <fullName evidence="1">Uncharacterized protein</fullName>
    </submittedName>
</protein>
<feature type="non-terminal residue" evidence="1">
    <location>
        <position position="757"/>
    </location>
</feature>
<dbReference type="EMBL" id="JARKHS020001783">
    <property type="protein sequence ID" value="KAK8787455.1"/>
    <property type="molecule type" value="Genomic_DNA"/>
</dbReference>